<sequence>MQVSSLSSSTTKRNLPPRTCQLLPDQARSKAPISRKALFLATEEAVRSLLQEKMPAEVHLLGDIQSAGVTWLSQRWSMACVVSFSGIRAAQATALANVICNGGAVPCLPACNGCRC</sequence>
<feature type="compositionally biased region" description="Polar residues" evidence="1">
    <location>
        <begin position="1"/>
        <end position="13"/>
    </location>
</feature>
<evidence type="ECO:0000256" key="1">
    <source>
        <dbReference type="SAM" id="MobiDB-lite"/>
    </source>
</evidence>
<gene>
    <name evidence="2" type="ORF">WJX75_007288</name>
</gene>
<dbReference type="EMBL" id="JALJOT010000001">
    <property type="protein sequence ID" value="KAK9918827.1"/>
    <property type="molecule type" value="Genomic_DNA"/>
</dbReference>
<keyword evidence="3" id="KW-1185">Reference proteome</keyword>
<accession>A0ABR2Z4B3</accession>
<reference evidence="2 3" key="1">
    <citation type="journal article" date="2024" name="Nat. Commun.">
        <title>Phylogenomics reveals the evolutionary origins of lichenization in chlorophyte algae.</title>
        <authorList>
            <person name="Puginier C."/>
            <person name="Libourel C."/>
            <person name="Otte J."/>
            <person name="Skaloud P."/>
            <person name="Haon M."/>
            <person name="Grisel S."/>
            <person name="Petersen M."/>
            <person name="Berrin J.G."/>
            <person name="Delaux P.M."/>
            <person name="Dal Grande F."/>
            <person name="Keller J."/>
        </authorList>
    </citation>
    <scope>NUCLEOTIDE SEQUENCE [LARGE SCALE GENOMIC DNA]</scope>
    <source>
        <strain evidence="2 3">SAG 216-7</strain>
    </source>
</reference>
<protein>
    <submittedName>
        <fullName evidence="2">Uncharacterized protein</fullName>
    </submittedName>
</protein>
<organism evidence="2 3">
    <name type="scientific">Coccomyxa subellipsoidea</name>
    <dbReference type="NCBI Taxonomy" id="248742"/>
    <lineage>
        <taxon>Eukaryota</taxon>
        <taxon>Viridiplantae</taxon>
        <taxon>Chlorophyta</taxon>
        <taxon>core chlorophytes</taxon>
        <taxon>Trebouxiophyceae</taxon>
        <taxon>Trebouxiophyceae incertae sedis</taxon>
        <taxon>Coccomyxaceae</taxon>
        <taxon>Coccomyxa</taxon>
    </lineage>
</organism>
<comment type="caution">
    <text evidence="2">The sequence shown here is derived from an EMBL/GenBank/DDBJ whole genome shotgun (WGS) entry which is preliminary data.</text>
</comment>
<proteinExistence type="predicted"/>
<evidence type="ECO:0000313" key="3">
    <source>
        <dbReference type="Proteomes" id="UP001491310"/>
    </source>
</evidence>
<name>A0ABR2Z4B3_9CHLO</name>
<evidence type="ECO:0000313" key="2">
    <source>
        <dbReference type="EMBL" id="KAK9918827.1"/>
    </source>
</evidence>
<feature type="region of interest" description="Disordered" evidence="1">
    <location>
        <begin position="1"/>
        <end position="20"/>
    </location>
</feature>
<dbReference type="Proteomes" id="UP001491310">
    <property type="component" value="Unassembled WGS sequence"/>
</dbReference>